<evidence type="ECO:0000256" key="1">
    <source>
        <dbReference type="SAM" id="SignalP"/>
    </source>
</evidence>
<evidence type="ECO:0000313" key="2">
    <source>
        <dbReference type="EMBL" id="CAF0845523.1"/>
    </source>
</evidence>
<dbReference type="AlphaFoldDB" id="A0A819EM89"/>
<evidence type="ECO:0000313" key="3">
    <source>
        <dbReference type="EMBL" id="CAF0854552.1"/>
    </source>
</evidence>
<feature type="signal peptide" evidence="1">
    <location>
        <begin position="1"/>
        <end position="28"/>
    </location>
</feature>
<dbReference type="Proteomes" id="UP000663860">
    <property type="component" value="Unassembled WGS sequence"/>
</dbReference>
<dbReference type="EMBL" id="CAJOBB010001548">
    <property type="protein sequence ID" value="CAF3872194.1"/>
    <property type="molecule type" value="Genomic_DNA"/>
</dbReference>
<feature type="chain" id="PRO_5035617956" evidence="1">
    <location>
        <begin position="29"/>
        <end position="84"/>
    </location>
</feature>
<dbReference type="EMBL" id="CAJNOE010000069">
    <property type="protein sequence ID" value="CAF0854552.1"/>
    <property type="molecule type" value="Genomic_DNA"/>
</dbReference>
<dbReference type="Proteomes" id="UP000663868">
    <property type="component" value="Unassembled WGS sequence"/>
</dbReference>
<keyword evidence="1" id="KW-0732">Signal</keyword>
<evidence type="ECO:0000313" key="5">
    <source>
        <dbReference type="EMBL" id="CAF3872194.1"/>
    </source>
</evidence>
<gene>
    <name evidence="3" type="ORF">IZO911_LOCUS9781</name>
    <name evidence="2" type="ORF">JYZ213_LOCUS7606</name>
    <name evidence="5" type="ORF">KXQ929_LOCUS21273</name>
    <name evidence="4" type="ORF">OXD698_LOCUS21381</name>
</gene>
<dbReference type="EMBL" id="CAJOAZ010001757">
    <property type="protein sequence ID" value="CAF3853126.1"/>
    <property type="molecule type" value="Genomic_DNA"/>
</dbReference>
<comment type="caution">
    <text evidence="4">The sequence shown here is derived from an EMBL/GenBank/DDBJ whole genome shotgun (WGS) entry which is preliminary data.</text>
</comment>
<proteinExistence type="predicted"/>
<dbReference type="Proteomes" id="UP000663845">
    <property type="component" value="Unassembled WGS sequence"/>
</dbReference>
<protein>
    <submittedName>
        <fullName evidence="4">Uncharacterized protein</fullName>
    </submittedName>
</protein>
<evidence type="ECO:0000313" key="4">
    <source>
        <dbReference type="EMBL" id="CAF3853126.1"/>
    </source>
</evidence>
<organism evidence="4 6">
    <name type="scientific">Adineta steineri</name>
    <dbReference type="NCBI Taxonomy" id="433720"/>
    <lineage>
        <taxon>Eukaryota</taxon>
        <taxon>Metazoa</taxon>
        <taxon>Spiralia</taxon>
        <taxon>Gnathifera</taxon>
        <taxon>Rotifera</taxon>
        <taxon>Eurotatoria</taxon>
        <taxon>Bdelloidea</taxon>
        <taxon>Adinetida</taxon>
        <taxon>Adinetidae</taxon>
        <taxon>Adineta</taxon>
    </lineage>
</organism>
<sequence length="84" mass="8891">MKCNLLSCLLFAMVFLSIMTTKMMMVNAYPSNGTTVTCSCRCLNWSEYSTPSEPMASCDTCNAAACRKMGGSCTSGSIAGISCT</sequence>
<reference evidence="4" key="1">
    <citation type="submission" date="2021-02" db="EMBL/GenBank/DDBJ databases">
        <authorList>
            <person name="Nowell W R."/>
        </authorList>
    </citation>
    <scope>NUCLEOTIDE SEQUENCE</scope>
</reference>
<name>A0A819EM89_9BILA</name>
<accession>A0A819EM89</accession>
<dbReference type="EMBL" id="CAJNOG010000050">
    <property type="protein sequence ID" value="CAF0845523.1"/>
    <property type="molecule type" value="Genomic_DNA"/>
</dbReference>
<dbReference type="Proteomes" id="UP000663844">
    <property type="component" value="Unassembled WGS sequence"/>
</dbReference>
<evidence type="ECO:0000313" key="6">
    <source>
        <dbReference type="Proteomes" id="UP000663844"/>
    </source>
</evidence>